<accession>A0A9D4CF74</accession>
<reference evidence="1" key="1">
    <citation type="journal article" date="2019" name="bioRxiv">
        <title>The Genome of the Zebra Mussel, Dreissena polymorpha: A Resource for Invasive Species Research.</title>
        <authorList>
            <person name="McCartney M.A."/>
            <person name="Auch B."/>
            <person name="Kono T."/>
            <person name="Mallez S."/>
            <person name="Zhang Y."/>
            <person name="Obille A."/>
            <person name="Becker A."/>
            <person name="Abrahante J.E."/>
            <person name="Garbe J."/>
            <person name="Badalamenti J.P."/>
            <person name="Herman A."/>
            <person name="Mangelson H."/>
            <person name="Liachko I."/>
            <person name="Sullivan S."/>
            <person name="Sone E.D."/>
            <person name="Koren S."/>
            <person name="Silverstein K.A.T."/>
            <person name="Beckman K.B."/>
            <person name="Gohl D.M."/>
        </authorList>
    </citation>
    <scope>NUCLEOTIDE SEQUENCE</scope>
    <source>
        <strain evidence="1">Duluth1</strain>
        <tissue evidence="1">Whole animal</tissue>
    </source>
</reference>
<name>A0A9D4CF74_DREPO</name>
<organism evidence="1 2">
    <name type="scientific">Dreissena polymorpha</name>
    <name type="common">Zebra mussel</name>
    <name type="synonym">Mytilus polymorpha</name>
    <dbReference type="NCBI Taxonomy" id="45954"/>
    <lineage>
        <taxon>Eukaryota</taxon>
        <taxon>Metazoa</taxon>
        <taxon>Spiralia</taxon>
        <taxon>Lophotrochozoa</taxon>
        <taxon>Mollusca</taxon>
        <taxon>Bivalvia</taxon>
        <taxon>Autobranchia</taxon>
        <taxon>Heteroconchia</taxon>
        <taxon>Euheterodonta</taxon>
        <taxon>Imparidentia</taxon>
        <taxon>Neoheterodontei</taxon>
        <taxon>Myida</taxon>
        <taxon>Dreissenoidea</taxon>
        <taxon>Dreissenidae</taxon>
        <taxon>Dreissena</taxon>
    </lineage>
</organism>
<dbReference type="AlphaFoldDB" id="A0A9D4CF74"/>
<protein>
    <submittedName>
        <fullName evidence="1">Uncharacterized protein</fullName>
    </submittedName>
</protein>
<dbReference type="Proteomes" id="UP000828390">
    <property type="component" value="Unassembled WGS sequence"/>
</dbReference>
<evidence type="ECO:0000313" key="1">
    <source>
        <dbReference type="EMBL" id="KAH3722385.1"/>
    </source>
</evidence>
<proteinExistence type="predicted"/>
<dbReference type="EMBL" id="JAIWYP010000013">
    <property type="protein sequence ID" value="KAH3722385.1"/>
    <property type="molecule type" value="Genomic_DNA"/>
</dbReference>
<reference evidence="1" key="2">
    <citation type="submission" date="2020-11" db="EMBL/GenBank/DDBJ databases">
        <authorList>
            <person name="McCartney M.A."/>
            <person name="Auch B."/>
            <person name="Kono T."/>
            <person name="Mallez S."/>
            <person name="Becker A."/>
            <person name="Gohl D.M."/>
            <person name="Silverstein K.A.T."/>
            <person name="Koren S."/>
            <person name="Bechman K.B."/>
            <person name="Herman A."/>
            <person name="Abrahante J.E."/>
            <person name="Garbe J."/>
        </authorList>
    </citation>
    <scope>NUCLEOTIDE SEQUENCE</scope>
    <source>
        <strain evidence="1">Duluth1</strain>
        <tissue evidence="1">Whole animal</tissue>
    </source>
</reference>
<comment type="caution">
    <text evidence="1">The sequence shown here is derived from an EMBL/GenBank/DDBJ whole genome shotgun (WGS) entry which is preliminary data.</text>
</comment>
<gene>
    <name evidence="1" type="ORF">DPMN_065343</name>
</gene>
<evidence type="ECO:0000313" key="2">
    <source>
        <dbReference type="Proteomes" id="UP000828390"/>
    </source>
</evidence>
<keyword evidence="2" id="KW-1185">Reference proteome</keyword>
<sequence>MATYKKVIVFGGQDFITNVMFCQDSLPQIAGQITPARNNEYHKYCLHLVRENYLCSLDLGPARLMKDIGFRIPSGQCCTNNGNYGRCTEETPSRRNPPSLKTAGRKKPPFIVCIRGRNPLARWAEVVLLGQSQRLASVGSVTNGVHRNAMLLLPLI</sequence>